<evidence type="ECO:0000256" key="3">
    <source>
        <dbReference type="ARBA" id="ARBA00023163"/>
    </source>
</evidence>
<organism evidence="5 6">
    <name type="scientific">Paenibacillus residui</name>
    <dbReference type="NCBI Taxonomy" id="629724"/>
    <lineage>
        <taxon>Bacteria</taxon>
        <taxon>Bacillati</taxon>
        <taxon>Bacillota</taxon>
        <taxon>Bacilli</taxon>
        <taxon>Bacillales</taxon>
        <taxon>Paenibacillaceae</taxon>
        <taxon>Paenibacillus</taxon>
    </lineage>
</organism>
<dbReference type="InterPro" id="IPR020449">
    <property type="entry name" value="Tscrpt_reg_AraC-type_HTH"/>
</dbReference>
<dbReference type="InterPro" id="IPR009057">
    <property type="entry name" value="Homeodomain-like_sf"/>
</dbReference>
<name>A0ABW3DI18_9BACL</name>
<dbReference type="InterPro" id="IPR018062">
    <property type="entry name" value="HTH_AraC-typ_CS"/>
</dbReference>
<dbReference type="PRINTS" id="PR00032">
    <property type="entry name" value="HTHARAC"/>
</dbReference>
<dbReference type="PROSITE" id="PS00041">
    <property type="entry name" value="HTH_ARAC_FAMILY_1"/>
    <property type="match status" value="1"/>
</dbReference>
<dbReference type="SUPFAM" id="SSF51182">
    <property type="entry name" value="RmlC-like cupins"/>
    <property type="match status" value="1"/>
</dbReference>
<dbReference type="InterPro" id="IPR011051">
    <property type="entry name" value="RmlC_Cupin_sf"/>
</dbReference>
<gene>
    <name evidence="5" type="ORF">ACFQ03_22530</name>
</gene>
<keyword evidence="6" id="KW-1185">Reference proteome</keyword>
<dbReference type="SUPFAM" id="SSF46689">
    <property type="entry name" value="Homeodomain-like"/>
    <property type="match status" value="1"/>
</dbReference>
<dbReference type="EMBL" id="JBHTIU010000093">
    <property type="protein sequence ID" value="MFD0871909.1"/>
    <property type="molecule type" value="Genomic_DNA"/>
</dbReference>
<dbReference type="SMART" id="SM00342">
    <property type="entry name" value="HTH_ARAC"/>
    <property type="match status" value="1"/>
</dbReference>
<dbReference type="PANTHER" id="PTHR43280:SF28">
    <property type="entry name" value="HTH-TYPE TRANSCRIPTIONAL ACTIVATOR RHAS"/>
    <property type="match status" value="1"/>
</dbReference>
<comment type="caution">
    <text evidence="5">The sequence shown here is derived from an EMBL/GenBank/DDBJ whole genome shotgun (WGS) entry which is preliminary data.</text>
</comment>
<dbReference type="Pfam" id="PF12833">
    <property type="entry name" value="HTH_18"/>
    <property type="match status" value="1"/>
</dbReference>
<evidence type="ECO:0000313" key="6">
    <source>
        <dbReference type="Proteomes" id="UP001597120"/>
    </source>
</evidence>
<accession>A0ABW3DI18</accession>
<dbReference type="InterPro" id="IPR003313">
    <property type="entry name" value="AraC-bd"/>
</dbReference>
<evidence type="ECO:0000256" key="2">
    <source>
        <dbReference type="ARBA" id="ARBA00023125"/>
    </source>
</evidence>
<feature type="domain" description="HTH araC/xylS-type" evidence="4">
    <location>
        <begin position="202"/>
        <end position="300"/>
    </location>
</feature>
<dbReference type="PROSITE" id="PS01124">
    <property type="entry name" value="HTH_ARAC_FAMILY_2"/>
    <property type="match status" value="1"/>
</dbReference>
<dbReference type="PANTHER" id="PTHR43280">
    <property type="entry name" value="ARAC-FAMILY TRANSCRIPTIONAL REGULATOR"/>
    <property type="match status" value="1"/>
</dbReference>
<evidence type="ECO:0000259" key="4">
    <source>
        <dbReference type="PROSITE" id="PS01124"/>
    </source>
</evidence>
<dbReference type="Pfam" id="PF02311">
    <property type="entry name" value="AraC_binding"/>
    <property type="match status" value="1"/>
</dbReference>
<dbReference type="InterPro" id="IPR018060">
    <property type="entry name" value="HTH_AraC"/>
</dbReference>
<keyword evidence="3" id="KW-0804">Transcription</keyword>
<reference evidence="6" key="1">
    <citation type="journal article" date="2019" name="Int. J. Syst. Evol. Microbiol.">
        <title>The Global Catalogue of Microorganisms (GCM) 10K type strain sequencing project: providing services to taxonomists for standard genome sequencing and annotation.</title>
        <authorList>
            <consortium name="The Broad Institute Genomics Platform"/>
            <consortium name="The Broad Institute Genome Sequencing Center for Infectious Disease"/>
            <person name="Wu L."/>
            <person name="Ma J."/>
        </authorList>
    </citation>
    <scope>NUCLEOTIDE SEQUENCE [LARGE SCALE GENOMIC DNA]</scope>
    <source>
        <strain evidence="6">CCUG 57263</strain>
    </source>
</reference>
<dbReference type="RefSeq" id="WP_379291127.1">
    <property type="nucleotide sequence ID" value="NZ_JBHTIU010000093.1"/>
</dbReference>
<protein>
    <submittedName>
        <fullName evidence="5">Helix-turn-helix domain-containing protein</fullName>
    </submittedName>
</protein>
<evidence type="ECO:0000256" key="1">
    <source>
        <dbReference type="ARBA" id="ARBA00023015"/>
    </source>
</evidence>
<evidence type="ECO:0000313" key="5">
    <source>
        <dbReference type="EMBL" id="MFD0871909.1"/>
    </source>
</evidence>
<dbReference type="InterPro" id="IPR014710">
    <property type="entry name" value="RmlC-like_jellyroll"/>
</dbReference>
<proteinExistence type="predicted"/>
<sequence length="310" mass="35715">MADQARDKSFGGMTVKRTVELTSGELFFREFLPIYVNRVSESFQLAEHFHDFAEICYVAEGQGFHYVDNETLSVTAGDVFFIPIGTAHVFRPVSLQQDRSLVVYNCIFQTEQLQQLTVYPLEEEIAVLLSGNLQNGKRWLHIREQDGEFKYVMHRLLTEYDTKKPGYRSQLLACLLELLILLQRLQQPAGKATSPEIIDKITAMKQYIYLHFQQPITISDVAAAANISPRQGQRLFKQIMGTTILSYIQEQRIRHACELLSRPKTTVLEAALHCGYEDLKHFGQLFKKHTGVTPRQYRLLRQKDRGSFSH</sequence>
<dbReference type="Gene3D" id="1.10.10.60">
    <property type="entry name" value="Homeodomain-like"/>
    <property type="match status" value="2"/>
</dbReference>
<dbReference type="Proteomes" id="UP001597120">
    <property type="component" value="Unassembled WGS sequence"/>
</dbReference>
<dbReference type="Gene3D" id="2.60.120.10">
    <property type="entry name" value="Jelly Rolls"/>
    <property type="match status" value="1"/>
</dbReference>
<keyword evidence="2" id="KW-0238">DNA-binding</keyword>
<keyword evidence="1" id="KW-0805">Transcription regulation</keyword>